<evidence type="ECO:0000313" key="2">
    <source>
        <dbReference type="EMBL" id="TGJ64813.1"/>
    </source>
</evidence>
<evidence type="ECO:0000313" key="3">
    <source>
        <dbReference type="Proteomes" id="UP000297595"/>
    </source>
</evidence>
<dbReference type="EMBL" id="SOZJ01000007">
    <property type="protein sequence ID" value="TGJ64813.1"/>
    <property type="molecule type" value="Genomic_DNA"/>
</dbReference>
<dbReference type="GO" id="GO:0016787">
    <property type="term" value="F:hydrolase activity"/>
    <property type="evidence" value="ECO:0007669"/>
    <property type="project" value="InterPro"/>
</dbReference>
<sequence length="618" mass="69332">MCMHMLKLQRVARMRLSRHFLPVASRPVYHRPQEPLSYLQSSLARCIKPPRAHHYTGVPQPDLDENFQDIYDEEHVEFYRRDLAQKPEYSPFDQSALDAQYPSTKDPEPDTHYPDISCRDFTLPRNATGSILLRVYNSLNATSRSPVIMYFPSRGTNPIPTTNEHRVISELTKLTNSTTISVGYRVSPPFPLSLHDALAALDWARFNVPTVSLETYCQNNYDGRLMAVLGTGIGGSIAASIGATEGRESGIIATGAWLPIVDWAFDPLPGIPESNLSTIPRSPSLIEKYSQSELEEIDSDIISTYSQLADNPFLSSETLKSIRSRYLATPEDFTDPFVSPLYRFSSSGVNVWTDLISRVHSELLADPENPPTWVKTLPDTIFKRGPRRPVAYPPLDLVGKLTVPMMRIVSAEGDILHRQITEYVHAARISLFPSKIKTIEEKAREEAQELGKTHNNDIIKYEGIGWNFARDEARDEENEDINGKKGAQDDIEELESADTGLCMHEGKAAIVEDVKEEQDSRDNTAETNVVNVDELGYSKAGEIYVQHEIIPKAGHCLITAAGKIGSGMEEVKKMAAWINLVFGTEPSRAEHWKSVLQQERTKKALEAINTRLKRVSKL</sequence>
<protein>
    <recommendedName>
        <fullName evidence="1">Alpha/beta hydrolase fold-3 domain-containing protein</fullName>
    </recommendedName>
</protein>
<organism evidence="2 3">
    <name type="scientific">Orbilia oligospora</name>
    <name type="common">Nematode-trapping fungus</name>
    <name type="synonym">Arthrobotrys oligospora</name>
    <dbReference type="NCBI Taxonomy" id="2813651"/>
    <lineage>
        <taxon>Eukaryota</taxon>
        <taxon>Fungi</taxon>
        <taxon>Dikarya</taxon>
        <taxon>Ascomycota</taxon>
        <taxon>Pezizomycotina</taxon>
        <taxon>Orbiliomycetes</taxon>
        <taxon>Orbiliales</taxon>
        <taxon>Orbiliaceae</taxon>
        <taxon>Orbilia</taxon>
    </lineage>
</organism>
<evidence type="ECO:0000259" key="1">
    <source>
        <dbReference type="Pfam" id="PF07859"/>
    </source>
</evidence>
<dbReference type="InterPro" id="IPR013094">
    <property type="entry name" value="AB_hydrolase_3"/>
</dbReference>
<dbReference type="InterPro" id="IPR029058">
    <property type="entry name" value="AB_hydrolase_fold"/>
</dbReference>
<dbReference type="AlphaFoldDB" id="A0A8H2DTS0"/>
<reference evidence="2 3" key="1">
    <citation type="submission" date="2019-03" db="EMBL/GenBank/DDBJ databases">
        <title>Nematode-trapping fungi genome.</title>
        <authorList>
            <person name="Vidal-Diez De Ulzurrun G."/>
        </authorList>
    </citation>
    <scope>NUCLEOTIDE SEQUENCE [LARGE SCALE GENOMIC DNA]</scope>
    <source>
        <strain evidence="2 3">TWF154</strain>
    </source>
</reference>
<dbReference type="SUPFAM" id="SSF53474">
    <property type="entry name" value="alpha/beta-Hydrolases"/>
    <property type="match status" value="1"/>
</dbReference>
<comment type="caution">
    <text evidence="2">The sequence shown here is derived from an EMBL/GenBank/DDBJ whole genome shotgun (WGS) entry which is preliminary data.</text>
</comment>
<name>A0A8H2DTS0_ORBOL</name>
<dbReference type="Proteomes" id="UP000297595">
    <property type="component" value="Unassembled WGS sequence"/>
</dbReference>
<dbReference type="Pfam" id="PF07859">
    <property type="entry name" value="Abhydrolase_3"/>
    <property type="match status" value="1"/>
</dbReference>
<accession>A0A8H2DTS0</accession>
<dbReference type="Gene3D" id="3.40.50.1820">
    <property type="entry name" value="alpha/beta hydrolase"/>
    <property type="match status" value="1"/>
</dbReference>
<proteinExistence type="predicted"/>
<gene>
    <name evidence="2" type="ORF">EYR41_010846</name>
</gene>
<feature type="domain" description="Alpha/beta hydrolase fold-3" evidence="1">
    <location>
        <begin position="163"/>
        <end position="345"/>
    </location>
</feature>